<dbReference type="InterPro" id="IPR023753">
    <property type="entry name" value="FAD/NAD-binding_dom"/>
</dbReference>
<reference evidence="7 8" key="1">
    <citation type="journal article" date="2011" name="J. Bacteriol.">
        <title>Complete genome sequence of Amycolicicoccus subflavus DQS3-9A1T, an actinomycete isolated from crude oil-polluted soil.</title>
        <authorList>
            <person name="Cai M."/>
            <person name="Chen W.M."/>
            <person name="Nie Y."/>
            <person name="Chi C.Q."/>
            <person name="Wang Y.N."/>
            <person name="Tang Y.Q."/>
            <person name="Li G.Y."/>
            <person name="Wu X.L."/>
        </authorList>
    </citation>
    <scope>NUCLEOTIDE SEQUENCE [LARGE SCALE GENOMIC DNA]</scope>
    <source>
        <strain evidence="8">DSM 45089 / DQS3-9A1</strain>
    </source>
</reference>
<dbReference type="SUPFAM" id="SSF51905">
    <property type="entry name" value="FAD/NAD(P)-binding domain"/>
    <property type="match status" value="2"/>
</dbReference>
<dbReference type="InterPro" id="IPR028202">
    <property type="entry name" value="Reductase_C"/>
</dbReference>
<proteinExistence type="predicted"/>
<dbReference type="PANTHER" id="PTHR43557:SF2">
    <property type="entry name" value="RIESKE DOMAIN-CONTAINING PROTEIN-RELATED"/>
    <property type="match status" value="1"/>
</dbReference>
<evidence type="ECO:0000259" key="5">
    <source>
        <dbReference type="Pfam" id="PF07992"/>
    </source>
</evidence>
<dbReference type="Pfam" id="PF14759">
    <property type="entry name" value="Reductase_C"/>
    <property type="match status" value="1"/>
</dbReference>
<organism evidence="7 8">
    <name type="scientific">Hoyosella subflava (strain DSM 45089 / JCM 17490 / NBRC 109087 / DQS3-9A1)</name>
    <name type="common">Amycolicicoccus subflavus</name>
    <dbReference type="NCBI Taxonomy" id="443218"/>
    <lineage>
        <taxon>Bacteria</taxon>
        <taxon>Bacillati</taxon>
        <taxon>Actinomycetota</taxon>
        <taxon>Actinomycetes</taxon>
        <taxon>Mycobacteriales</taxon>
        <taxon>Hoyosellaceae</taxon>
        <taxon>Hoyosella</taxon>
    </lineage>
</organism>
<accession>F6EFX0</accession>
<dbReference type="PRINTS" id="PR00411">
    <property type="entry name" value="PNDRDTASEI"/>
</dbReference>
<dbReference type="InterPro" id="IPR016156">
    <property type="entry name" value="FAD/NAD-linked_Rdtase_dimer_sf"/>
</dbReference>
<dbReference type="Gene3D" id="3.50.50.60">
    <property type="entry name" value="FAD/NAD(P)-binding domain"/>
    <property type="match status" value="2"/>
</dbReference>
<evidence type="ECO:0000256" key="2">
    <source>
        <dbReference type="ARBA" id="ARBA00022630"/>
    </source>
</evidence>
<evidence type="ECO:0000259" key="6">
    <source>
        <dbReference type="Pfam" id="PF14759"/>
    </source>
</evidence>
<dbReference type="GO" id="GO:0016651">
    <property type="term" value="F:oxidoreductase activity, acting on NAD(P)H"/>
    <property type="evidence" value="ECO:0007669"/>
    <property type="project" value="TreeGrafter"/>
</dbReference>
<dbReference type="HOGENOM" id="CLU_003291_4_0_11"/>
<keyword evidence="3" id="KW-0274">FAD</keyword>
<dbReference type="EMBL" id="CP002786">
    <property type="protein sequence ID" value="AEF42234.1"/>
    <property type="molecule type" value="Genomic_DNA"/>
</dbReference>
<keyword evidence="4" id="KW-0560">Oxidoreductase</keyword>
<feature type="domain" description="FAD/NAD(P)-binding" evidence="5">
    <location>
        <begin position="10"/>
        <end position="312"/>
    </location>
</feature>
<evidence type="ECO:0000256" key="4">
    <source>
        <dbReference type="ARBA" id="ARBA00023002"/>
    </source>
</evidence>
<keyword evidence="8" id="KW-1185">Reference proteome</keyword>
<keyword evidence="2" id="KW-0285">Flavoprotein</keyword>
<dbReference type="eggNOG" id="COG0446">
    <property type="taxonomic scope" value="Bacteria"/>
</dbReference>
<evidence type="ECO:0000256" key="3">
    <source>
        <dbReference type="ARBA" id="ARBA00022827"/>
    </source>
</evidence>
<feature type="domain" description="Reductase C-terminal" evidence="6">
    <location>
        <begin position="331"/>
        <end position="402"/>
    </location>
</feature>
<dbReference type="Gene3D" id="3.30.390.30">
    <property type="match status" value="1"/>
</dbReference>
<gene>
    <name evidence="7" type="primary">rubB</name>
    <name evidence="7" type="ordered locus">AS9A_3796</name>
</gene>
<dbReference type="Proteomes" id="UP000009235">
    <property type="component" value="Chromosome"/>
</dbReference>
<dbReference type="InterPro" id="IPR036188">
    <property type="entry name" value="FAD/NAD-bd_sf"/>
</dbReference>
<dbReference type="InterPro" id="IPR050446">
    <property type="entry name" value="FAD-oxidoreductase/Apoptosis"/>
</dbReference>
<dbReference type="RefSeq" id="WP_013808583.1">
    <property type="nucleotide sequence ID" value="NC_015564.1"/>
</dbReference>
<dbReference type="PANTHER" id="PTHR43557">
    <property type="entry name" value="APOPTOSIS-INDUCING FACTOR 1"/>
    <property type="match status" value="1"/>
</dbReference>
<dbReference type="GO" id="GO:0005737">
    <property type="term" value="C:cytoplasm"/>
    <property type="evidence" value="ECO:0007669"/>
    <property type="project" value="TreeGrafter"/>
</dbReference>
<dbReference type="PRINTS" id="PR00368">
    <property type="entry name" value="FADPNR"/>
</dbReference>
<evidence type="ECO:0000313" key="7">
    <source>
        <dbReference type="EMBL" id="AEF42234.1"/>
    </source>
</evidence>
<protein>
    <submittedName>
        <fullName evidence="7">Rubredoxin reductase</fullName>
    </submittedName>
</protein>
<sequence>MSDQIAPDGTVVIIGSGVAAATAAESLRKEGFGGRVMMISNDAEYPYRRPQLSKELLQGAIAFERSRLRPPDFWEEQNVEIVRGATVTDIDTAERVVLLDNGEQQRYDALLIATGGRPRAVPGFAPEEQSNVHYLRSVADVEPLRKAIEEPGALLIIGAGLIGCEVAATARGLGSEVILLEAGDRPLGRVLPEPVAEIYSKMHRDNGVDLWTNVELDQLDVRPDGVTAISPRGQVWSGSSALISVGMAPNTDLADRAGISIDTSGRGGIIVDKYCRTSDPHVYAAGDVAIFPNLLLGGVQRVEHWNNAQEQGAHAARAILGMPTPFADVPWCWTKQYGKNLQIAGWPSPDDELIVHGSLEDHDFTVLCLRNERLIGVISMGRPKEFRSARALINDAPYIRRKVLEEGIPTTAPLAIPDLSSASARK</sequence>
<dbReference type="OrthoDB" id="4213189at2"/>
<dbReference type="AlphaFoldDB" id="F6EFX0"/>
<evidence type="ECO:0000313" key="8">
    <source>
        <dbReference type="Proteomes" id="UP000009235"/>
    </source>
</evidence>
<evidence type="ECO:0000256" key="1">
    <source>
        <dbReference type="ARBA" id="ARBA00001974"/>
    </source>
</evidence>
<dbReference type="Pfam" id="PF07992">
    <property type="entry name" value="Pyr_redox_2"/>
    <property type="match status" value="1"/>
</dbReference>
<dbReference type="STRING" id="443218.AS9A_3796"/>
<dbReference type="KEGG" id="asd:AS9A_3796"/>
<comment type="cofactor">
    <cofactor evidence="1">
        <name>FAD</name>
        <dbReference type="ChEBI" id="CHEBI:57692"/>
    </cofactor>
</comment>
<dbReference type="SUPFAM" id="SSF55424">
    <property type="entry name" value="FAD/NAD-linked reductases, dimerisation (C-terminal) domain"/>
    <property type="match status" value="1"/>
</dbReference>
<name>F6EFX0_HOYSD</name>